<sequence>MPFVIVSGLSGSGKSTALRTLEDAGFFITDNLPPELWGAMHDLVSARGIENVAVSTDTRTREFLAALDSSYVRLSRRHENLRVIFLEANAEVLLGRYNLSRREHPLGETLMVDFARERELLAPLRAIADTVIDTTSLSAAQLSERIMRLFRLEHAFTLRLLSFGFKHAPPRDADLVLDVRSLPNPYYDPALRPLSGRQPDVAAYVFRDPEAEAFYAEVRHFVQTAAERARASGRHSYTVGIGCTGGQHRSVAVAERLLHELRESGLDTDLMDHRDMKEGGESA</sequence>
<evidence type="ECO:0000259" key="5">
    <source>
        <dbReference type="Pfam" id="PF03668"/>
    </source>
</evidence>
<dbReference type="GeneID" id="59164664"/>
<name>A0A345IFS5_9DEIO</name>
<dbReference type="GO" id="GO:0005525">
    <property type="term" value="F:GTP binding"/>
    <property type="evidence" value="ECO:0007669"/>
    <property type="project" value="UniProtKB-UniRule"/>
</dbReference>
<keyword evidence="11" id="KW-1185">Reference proteome</keyword>
<dbReference type="EMBL" id="BMMA01000018">
    <property type="protein sequence ID" value="GGI85299.1"/>
    <property type="molecule type" value="Genomic_DNA"/>
</dbReference>
<dbReference type="InterPro" id="IPR005337">
    <property type="entry name" value="RapZ-like"/>
</dbReference>
<dbReference type="EMBL" id="CP031158">
    <property type="protein sequence ID" value="AXG98547.1"/>
    <property type="molecule type" value="Genomic_DNA"/>
</dbReference>
<evidence type="ECO:0000256" key="1">
    <source>
        <dbReference type="ARBA" id="ARBA00022741"/>
    </source>
</evidence>
<evidence type="ECO:0000256" key="4">
    <source>
        <dbReference type="HAMAP-Rule" id="MF_00636"/>
    </source>
</evidence>
<dbReference type="Pfam" id="PF22740">
    <property type="entry name" value="PapZ_C"/>
    <property type="match status" value="1"/>
</dbReference>
<evidence type="ECO:0000256" key="3">
    <source>
        <dbReference type="ARBA" id="ARBA00023134"/>
    </source>
</evidence>
<dbReference type="InterPro" id="IPR053930">
    <property type="entry name" value="RapZ-like_N"/>
</dbReference>
<organism evidence="7 10">
    <name type="scientific">Deinococcus wulumuqiensis</name>
    <dbReference type="NCBI Taxonomy" id="980427"/>
    <lineage>
        <taxon>Bacteria</taxon>
        <taxon>Thermotogati</taxon>
        <taxon>Deinococcota</taxon>
        <taxon>Deinococci</taxon>
        <taxon>Deinococcales</taxon>
        <taxon>Deinococcaceae</taxon>
        <taxon>Deinococcus</taxon>
    </lineage>
</organism>
<dbReference type="Gene3D" id="3.40.50.300">
    <property type="entry name" value="P-loop containing nucleotide triphosphate hydrolases"/>
    <property type="match status" value="1"/>
</dbReference>
<dbReference type="PIRSF" id="PIRSF005052">
    <property type="entry name" value="P-loopkin"/>
    <property type="match status" value="1"/>
</dbReference>
<dbReference type="Proteomes" id="UP000652720">
    <property type="component" value="Unassembled WGS sequence"/>
</dbReference>
<reference evidence="11" key="4">
    <citation type="journal article" date="2019" name="Int. J. Syst. Evol. Microbiol.">
        <title>The Global Catalogue of Microorganisms (GCM) 10K type strain sequencing project: providing services to taxonomists for standard genome sequencing and annotation.</title>
        <authorList>
            <consortium name="The Broad Institute Genomics Platform"/>
            <consortium name="The Broad Institute Genome Sequencing Center for Infectious Disease"/>
            <person name="Wu L."/>
            <person name="Ma J."/>
        </authorList>
    </citation>
    <scope>NUCLEOTIDE SEQUENCE [LARGE SCALE GENOMIC DNA]</scope>
    <source>
        <strain evidence="11">CGMCC 1.8884</strain>
    </source>
</reference>
<evidence type="ECO:0000256" key="2">
    <source>
        <dbReference type="ARBA" id="ARBA00022840"/>
    </source>
</evidence>
<proteinExistence type="inferred from homology"/>
<dbReference type="RefSeq" id="WP_017870441.1">
    <property type="nucleotide sequence ID" value="NZ_BMLZ01000019.1"/>
</dbReference>
<evidence type="ECO:0000313" key="7">
    <source>
        <dbReference type="EMBL" id="AXG98547.1"/>
    </source>
</evidence>
<keyword evidence="1 4" id="KW-0547">Nucleotide-binding</keyword>
<feature type="binding site" evidence="4">
    <location>
        <begin position="8"/>
        <end position="15"/>
    </location>
    <ligand>
        <name>ATP</name>
        <dbReference type="ChEBI" id="CHEBI:30616"/>
    </ligand>
</feature>
<dbReference type="GO" id="GO:0005524">
    <property type="term" value="F:ATP binding"/>
    <property type="evidence" value="ECO:0007669"/>
    <property type="project" value="UniProtKB-UniRule"/>
</dbReference>
<dbReference type="AlphaFoldDB" id="A0A345IFS5"/>
<dbReference type="EMBL" id="BMLZ01000019">
    <property type="protein sequence ID" value="GGP30049.1"/>
    <property type="molecule type" value="Genomic_DNA"/>
</dbReference>
<reference evidence="7 10" key="3">
    <citation type="submission" date="2018-07" db="EMBL/GenBank/DDBJ databases">
        <title>Complete Genome and Methylome Analysis of Deinococcus wulumuqiensis NEB 479.</title>
        <authorList>
            <person name="Fomenkov A."/>
            <person name="Luyten Y."/>
            <person name="Vincze T."/>
            <person name="Anton B.P."/>
            <person name="Clark T."/>
            <person name="Roberts R.J."/>
            <person name="Morgan R.D."/>
        </authorList>
    </citation>
    <scope>NUCLEOTIDE SEQUENCE [LARGE SCALE GENOMIC DNA]</scope>
    <source>
        <strain evidence="7 10">NEB 479</strain>
    </source>
</reference>
<dbReference type="SUPFAM" id="SSF52540">
    <property type="entry name" value="P-loop containing nucleoside triphosphate hydrolases"/>
    <property type="match status" value="1"/>
</dbReference>
<dbReference type="KEGG" id="dwu:DVJ83_04495"/>
<evidence type="ECO:0000313" key="8">
    <source>
        <dbReference type="EMBL" id="GGI85299.1"/>
    </source>
</evidence>
<reference evidence="8" key="2">
    <citation type="journal article" date="2014" name="Int. J. Syst. Evol. Microbiol.">
        <title>Complete genome sequence of Corynebacterium casei LMG S-19264T (=DSM 44701T), isolated from a smear-ripened cheese.</title>
        <authorList>
            <consortium name="US DOE Joint Genome Institute (JGI-PGF)"/>
            <person name="Walter F."/>
            <person name="Albersmeier A."/>
            <person name="Kalinowski J."/>
            <person name="Ruckert C."/>
        </authorList>
    </citation>
    <scope>NUCLEOTIDE SEQUENCE</scope>
    <source>
        <strain evidence="8">CGMCC 1.8885</strain>
    </source>
</reference>
<protein>
    <submittedName>
        <fullName evidence="8">Nucleotide-binding protein</fullName>
    </submittedName>
    <submittedName>
        <fullName evidence="7">RNase adapter RapZ</fullName>
    </submittedName>
</protein>
<reference evidence="9" key="1">
    <citation type="journal article" date="2014" name="Int. J. Syst. Evol. Microbiol.">
        <title>Complete genome of a new Firmicutes species belonging to the dominant human colonic microbiota ('Ruminococcus bicirculans') reveals two chromosomes and a selective capacity to utilize plant glucans.</title>
        <authorList>
            <consortium name="NISC Comparative Sequencing Program"/>
            <person name="Wegmann U."/>
            <person name="Louis P."/>
            <person name="Goesmann A."/>
            <person name="Henrissat B."/>
            <person name="Duncan S.H."/>
            <person name="Flint H.J."/>
        </authorList>
    </citation>
    <scope>NUCLEOTIDE SEQUENCE</scope>
    <source>
        <strain evidence="9">CGMCC 1.8884</strain>
    </source>
</reference>
<accession>A0A345IFS5</accession>
<keyword evidence="3 4" id="KW-0342">GTP-binding</keyword>
<dbReference type="InterPro" id="IPR027417">
    <property type="entry name" value="P-loop_NTPase"/>
</dbReference>
<evidence type="ECO:0000313" key="9">
    <source>
        <dbReference type="EMBL" id="GGP30049.1"/>
    </source>
</evidence>
<dbReference type="PANTHER" id="PTHR30448:SF0">
    <property type="entry name" value="RNASE ADAPTER PROTEIN RAPZ"/>
    <property type="match status" value="1"/>
</dbReference>
<dbReference type="Pfam" id="PF03668">
    <property type="entry name" value="RapZ-like_N"/>
    <property type="match status" value="1"/>
</dbReference>
<evidence type="ECO:0000313" key="10">
    <source>
        <dbReference type="Proteomes" id="UP000253744"/>
    </source>
</evidence>
<keyword evidence="2 4" id="KW-0067">ATP-binding</keyword>
<dbReference type="STRING" id="1288484.GCA_000348665_01527"/>
<dbReference type="Proteomes" id="UP000630135">
    <property type="component" value="Unassembled WGS sequence"/>
</dbReference>
<dbReference type="NCBIfam" id="NF003828">
    <property type="entry name" value="PRK05416.1"/>
    <property type="match status" value="1"/>
</dbReference>
<dbReference type="Proteomes" id="UP000253744">
    <property type="component" value="Chromosome"/>
</dbReference>
<reference evidence="8" key="5">
    <citation type="submission" date="2023-08" db="EMBL/GenBank/DDBJ databases">
        <authorList>
            <person name="Sun Q."/>
            <person name="Zhou Y."/>
        </authorList>
    </citation>
    <scope>NUCLEOTIDE SEQUENCE</scope>
    <source>
        <strain evidence="9">CGMCC 1.8884</strain>
        <strain evidence="8">CGMCC 1.8885</strain>
    </source>
</reference>
<dbReference type="HAMAP" id="MF_00636">
    <property type="entry name" value="RapZ_like"/>
    <property type="match status" value="1"/>
</dbReference>
<dbReference type="PANTHER" id="PTHR30448">
    <property type="entry name" value="RNASE ADAPTER PROTEIN RAPZ"/>
    <property type="match status" value="1"/>
</dbReference>
<evidence type="ECO:0000313" key="11">
    <source>
        <dbReference type="Proteomes" id="UP000630135"/>
    </source>
</evidence>
<feature type="binding site" evidence="4">
    <location>
        <begin position="57"/>
        <end position="60"/>
    </location>
    <ligand>
        <name>GTP</name>
        <dbReference type="ChEBI" id="CHEBI:37565"/>
    </ligand>
</feature>
<evidence type="ECO:0000259" key="6">
    <source>
        <dbReference type="Pfam" id="PF22740"/>
    </source>
</evidence>
<feature type="domain" description="RapZ-like N-terminal" evidence="5">
    <location>
        <begin position="2"/>
        <end position="151"/>
    </location>
</feature>
<gene>
    <name evidence="7" type="ORF">DVJ83_04495</name>
    <name evidence="9" type="ORF">GCM10008021_17000</name>
    <name evidence="8" type="ORF">GCM10010914_19620</name>
</gene>
<dbReference type="InterPro" id="IPR053931">
    <property type="entry name" value="RapZ_C"/>
</dbReference>
<feature type="domain" description="RapZ C-terminal" evidence="6">
    <location>
        <begin position="157"/>
        <end position="277"/>
    </location>
</feature>